<evidence type="ECO:0000256" key="1">
    <source>
        <dbReference type="SAM" id="Phobius"/>
    </source>
</evidence>
<proteinExistence type="predicted"/>
<keyword evidence="1" id="KW-0472">Membrane</keyword>
<dbReference type="Proteomes" id="UP001198242">
    <property type="component" value="Unassembled WGS sequence"/>
</dbReference>
<keyword evidence="1" id="KW-0812">Transmembrane</keyword>
<keyword evidence="3" id="KW-1185">Reference proteome</keyword>
<name>A0AAE3DY87_9FIRM</name>
<organism evidence="2 3">
    <name type="scientific">Hominilimicola fabiformis</name>
    <dbReference type="NCBI Taxonomy" id="2885356"/>
    <lineage>
        <taxon>Bacteria</taxon>
        <taxon>Bacillati</taxon>
        <taxon>Bacillota</taxon>
        <taxon>Clostridia</taxon>
        <taxon>Eubacteriales</taxon>
        <taxon>Oscillospiraceae</taxon>
        <taxon>Hominilimicola</taxon>
    </lineage>
</organism>
<dbReference type="RefSeq" id="WP_022230231.1">
    <property type="nucleotide sequence ID" value="NZ_JAJEQM010000005.1"/>
</dbReference>
<evidence type="ECO:0000313" key="3">
    <source>
        <dbReference type="Proteomes" id="UP001198242"/>
    </source>
</evidence>
<evidence type="ECO:0000313" key="2">
    <source>
        <dbReference type="EMBL" id="MCC2210197.1"/>
    </source>
</evidence>
<accession>A0AAE3DY87</accession>
<dbReference type="AlphaFoldDB" id="A0AAE3DY87"/>
<protein>
    <submittedName>
        <fullName evidence="2">DUF4330 domain-containing protein</fullName>
    </submittedName>
</protein>
<dbReference type="EMBL" id="JAJEQM010000005">
    <property type="protein sequence ID" value="MCC2210197.1"/>
    <property type="molecule type" value="Genomic_DNA"/>
</dbReference>
<feature type="transmembrane region" description="Helical" evidence="1">
    <location>
        <begin position="12"/>
        <end position="34"/>
    </location>
</feature>
<sequence length="161" mass="17524">MDKNGKIGGKVSIIDILVVVLVVAVIVGIVARYGSSVTGAVKSNKQFEYVLKVESVRQYTVDALEKKGKVTDKKSEKDLGEIVDVQVENATLQSTTASGELKNPELPGRYTCYVTIRATGKESDDNYILEDSTELSVGRNVDLYSKYVKTSGDIKSVKVVE</sequence>
<dbReference type="InterPro" id="IPR025480">
    <property type="entry name" value="DUF4330"/>
</dbReference>
<dbReference type="Pfam" id="PF14221">
    <property type="entry name" value="DUF4330"/>
    <property type="match status" value="1"/>
</dbReference>
<reference evidence="2 3" key="1">
    <citation type="submission" date="2021-10" db="EMBL/GenBank/DDBJ databases">
        <title>Anaerobic single-cell dispensing facilitates the cultivation of human gut bacteria.</title>
        <authorList>
            <person name="Afrizal A."/>
        </authorList>
    </citation>
    <scope>NUCLEOTIDE SEQUENCE [LARGE SCALE GENOMIC DNA]</scope>
    <source>
        <strain evidence="2 3">CLA-AA-H232</strain>
    </source>
</reference>
<comment type="caution">
    <text evidence="2">The sequence shown here is derived from an EMBL/GenBank/DDBJ whole genome shotgun (WGS) entry which is preliminary data.</text>
</comment>
<gene>
    <name evidence="2" type="ORF">LKE05_05255</name>
</gene>
<keyword evidence="1" id="KW-1133">Transmembrane helix</keyword>